<comment type="caution">
    <text evidence="4">The sequence shown here is derived from an EMBL/GenBank/DDBJ whole genome shotgun (WGS) entry which is preliminary data.</text>
</comment>
<dbReference type="Pfam" id="PF00561">
    <property type="entry name" value="Abhydrolase_1"/>
    <property type="match status" value="1"/>
</dbReference>
<evidence type="ECO:0000313" key="5">
    <source>
        <dbReference type="Proteomes" id="UP000316649"/>
    </source>
</evidence>
<gene>
    <name evidence="4" type="ORF">FHP88_14675</name>
</gene>
<organism evidence="4 5">
    <name type="scientific">Sedimenticola selenatireducens</name>
    <dbReference type="NCBI Taxonomy" id="191960"/>
    <lineage>
        <taxon>Bacteria</taxon>
        <taxon>Pseudomonadati</taxon>
        <taxon>Pseudomonadota</taxon>
        <taxon>Gammaproteobacteria</taxon>
        <taxon>Chromatiales</taxon>
        <taxon>Sedimenticolaceae</taxon>
        <taxon>Sedimenticola</taxon>
    </lineage>
</organism>
<reference evidence="4 5" key="1">
    <citation type="submission" date="2019-07" db="EMBL/GenBank/DDBJ databases">
        <title>The pathways for chlorine oxyanion respiration interact through the shared metabolite chlorate.</title>
        <authorList>
            <person name="Barnum T.P."/>
            <person name="Cheng Y."/>
            <person name="Hill K.A."/>
            <person name="Lucas L.N."/>
            <person name="Carlson H.K."/>
            <person name="Coates J.D."/>
        </authorList>
    </citation>
    <scope>NUCLEOTIDE SEQUENCE [LARGE SCALE GENOMIC DNA]</scope>
    <source>
        <strain evidence="4 5">BK-1</strain>
    </source>
</reference>
<dbReference type="Gene3D" id="3.40.50.1820">
    <property type="entry name" value="alpha/beta hydrolase"/>
    <property type="match status" value="1"/>
</dbReference>
<accession>A0A558DKN9</accession>
<dbReference type="AlphaFoldDB" id="A0A558DKN9"/>
<keyword evidence="5" id="KW-1185">Reference proteome</keyword>
<evidence type="ECO:0000256" key="1">
    <source>
        <dbReference type="ARBA" id="ARBA00008645"/>
    </source>
</evidence>
<evidence type="ECO:0000256" key="2">
    <source>
        <dbReference type="ARBA" id="ARBA00022801"/>
    </source>
</evidence>
<dbReference type="PRINTS" id="PR00111">
    <property type="entry name" value="ABHYDROLASE"/>
</dbReference>
<dbReference type="InterPro" id="IPR029058">
    <property type="entry name" value="AB_hydrolase_fold"/>
</dbReference>
<proteinExistence type="inferred from homology"/>
<protein>
    <submittedName>
        <fullName evidence="4">Alpha/beta hydrolase</fullName>
    </submittedName>
</protein>
<dbReference type="OrthoDB" id="149912at2"/>
<dbReference type="RefSeq" id="WP_144359841.1">
    <property type="nucleotide sequence ID" value="NZ_VMNH01000022.1"/>
</dbReference>
<name>A0A558DKN9_9GAMM</name>
<dbReference type="GO" id="GO:0016787">
    <property type="term" value="F:hydrolase activity"/>
    <property type="evidence" value="ECO:0007669"/>
    <property type="project" value="UniProtKB-KW"/>
</dbReference>
<comment type="similarity">
    <text evidence="1">Belongs to the AB hydrolase superfamily.</text>
</comment>
<feature type="domain" description="AB hydrolase-1" evidence="3">
    <location>
        <begin position="32"/>
        <end position="272"/>
    </location>
</feature>
<dbReference type="PANTHER" id="PTHR43798">
    <property type="entry name" value="MONOACYLGLYCEROL LIPASE"/>
    <property type="match status" value="1"/>
</dbReference>
<evidence type="ECO:0000313" key="4">
    <source>
        <dbReference type="EMBL" id="TVO71262.1"/>
    </source>
</evidence>
<keyword evidence="2 4" id="KW-0378">Hydrolase</keyword>
<dbReference type="InterPro" id="IPR000073">
    <property type="entry name" value="AB_hydrolase_1"/>
</dbReference>
<dbReference type="GO" id="GO:0016020">
    <property type="term" value="C:membrane"/>
    <property type="evidence" value="ECO:0007669"/>
    <property type="project" value="TreeGrafter"/>
</dbReference>
<sequence>MSKPLAVTEQKLSTRWLNLSTLQWGTGNCRKVLALHGWLDNAASFLPLAEHLEDVELVTLDLPGHGHSDHRSPGQHYHFVDFVADVIAAADALGWEQFILLGHSMGAGIASLIAASFPERIEKLILIEGLGPWGENPAKAPVHLAEATHQILSLNPKQTHHYKKLEDAVAARMKTGGISERSAQLLVTRNTIQDDKGISWRTDPRLRIRSPIYITEEQAQAFLKGITAPTLFIRDCEREVPKHYNWKERKKLIKELQVVLLTGGHHLHMENPQATADVINTFLKN</sequence>
<dbReference type="SUPFAM" id="SSF53474">
    <property type="entry name" value="alpha/beta-Hydrolases"/>
    <property type="match status" value="1"/>
</dbReference>
<dbReference type="PANTHER" id="PTHR43798:SF14">
    <property type="entry name" value="SERINE HYDROLASE-LIKE PROTEIN DDB_G0286239"/>
    <property type="match status" value="1"/>
</dbReference>
<dbReference type="InterPro" id="IPR050266">
    <property type="entry name" value="AB_hydrolase_sf"/>
</dbReference>
<dbReference type="EMBL" id="VMNH01000022">
    <property type="protein sequence ID" value="TVO71262.1"/>
    <property type="molecule type" value="Genomic_DNA"/>
</dbReference>
<evidence type="ECO:0000259" key="3">
    <source>
        <dbReference type="Pfam" id="PF00561"/>
    </source>
</evidence>
<dbReference type="Proteomes" id="UP000316649">
    <property type="component" value="Unassembled WGS sequence"/>
</dbReference>